<dbReference type="EMBL" id="ML993646">
    <property type="protein sequence ID" value="KAF2158908.1"/>
    <property type="molecule type" value="Genomic_DNA"/>
</dbReference>
<feature type="region of interest" description="Disordered" evidence="1">
    <location>
        <begin position="174"/>
        <end position="202"/>
    </location>
</feature>
<dbReference type="RefSeq" id="XP_033659797.1">
    <property type="nucleotide sequence ID" value="XM_033814691.1"/>
</dbReference>
<dbReference type="GeneID" id="54567963"/>
<evidence type="ECO:0000256" key="1">
    <source>
        <dbReference type="SAM" id="MobiDB-lite"/>
    </source>
</evidence>
<name>A0A6A6BXW9_ZASCE</name>
<keyword evidence="3" id="KW-1185">Reference proteome</keyword>
<reference evidence="2" key="1">
    <citation type="journal article" date="2020" name="Stud. Mycol.">
        <title>101 Dothideomycetes genomes: a test case for predicting lifestyles and emergence of pathogens.</title>
        <authorList>
            <person name="Haridas S."/>
            <person name="Albert R."/>
            <person name="Binder M."/>
            <person name="Bloem J."/>
            <person name="Labutti K."/>
            <person name="Salamov A."/>
            <person name="Andreopoulos B."/>
            <person name="Baker S."/>
            <person name="Barry K."/>
            <person name="Bills G."/>
            <person name="Bluhm B."/>
            <person name="Cannon C."/>
            <person name="Castanera R."/>
            <person name="Culley D."/>
            <person name="Daum C."/>
            <person name="Ezra D."/>
            <person name="Gonzalez J."/>
            <person name="Henrissat B."/>
            <person name="Kuo A."/>
            <person name="Liang C."/>
            <person name="Lipzen A."/>
            <person name="Lutzoni F."/>
            <person name="Magnuson J."/>
            <person name="Mondo S."/>
            <person name="Nolan M."/>
            <person name="Ohm R."/>
            <person name="Pangilinan J."/>
            <person name="Park H.-J."/>
            <person name="Ramirez L."/>
            <person name="Alfaro M."/>
            <person name="Sun H."/>
            <person name="Tritt A."/>
            <person name="Yoshinaga Y."/>
            <person name="Zwiers L.-H."/>
            <person name="Turgeon B."/>
            <person name="Goodwin S."/>
            <person name="Spatafora J."/>
            <person name="Crous P."/>
            <person name="Grigoriev I."/>
        </authorList>
    </citation>
    <scope>NUCLEOTIDE SEQUENCE</scope>
    <source>
        <strain evidence="2">ATCC 36951</strain>
    </source>
</reference>
<proteinExistence type="predicted"/>
<sequence>MGCDGRVLVSGGVSWMCSHHESEQGCIAAQERTVVSVLWLYWIFLRTPNGELSSPAEHIQDHGPRMSSSGLKLRIGVPLGERLGTSHPPNLHPMDSTALTFQPRPQYSANQGRRDAAPPPGGGTMIAAFQMEVAPNAPVGDTKPRACMHEFYGTDPTTTPSHLQGCPGPPSLNTRAPGHCRKSNTSHPTLPYSRSDPTGAERKLGARDNTAAAQFQTCSRDLSSHNTAETKPWRVSPIQRFLLPARTSTEAGWLAAPRDRFYVRKTQGMAFKFMIAGPQGLIRNRTDTSYPQPNISGAVCPATTWRR</sequence>
<dbReference type="Proteomes" id="UP000799537">
    <property type="component" value="Unassembled WGS sequence"/>
</dbReference>
<accession>A0A6A6BXW9</accession>
<evidence type="ECO:0000313" key="2">
    <source>
        <dbReference type="EMBL" id="KAF2158908.1"/>
    </source>
</evidence>
<protein>
    <submittedName>
        <fullName evidence="2">Uncharacterized protein</fullName>
    </submittedName>
</protein>
<organism evidence="2 3">
    <name type="scientific">Zasmidium cellare ATCC 36951</name>
    <dbReference type="NCBI Taxonomy" id="1080233"/>
    <lineage>
        <taxon>Eukaryota</taxon>
        <taxon>Fungi</taxon>
        <taxon>Dikarya</taxon>
        <taxon>Ascomycota</taxon>
        <taxon>Pezizomycotina</taxon>
        <taxon>Dothideomycetes</taxon>
        <taxon>Dothideomycetidae</taxon>
        <taxon>Mycosphaerellales</taxon>
        <taxon>Mycosphaerellaceae</taxon>
        <taxon>Zasmidium</taxon>
    </lineage>
</organism>
<evidence type="ECO:0000313" key="3">
    <source>
        <dbReference type="Proteomes" id="UP000799537"/>
    </source>
</evidence>
<gene>
    <name evidence="2" type="ORF">M409DRAFT_61254</name>
</gene>
<dbReference type="AlphaFoldDB" id="A0A6A6BXW9"/>